<feature type="non-terminal residue" evidence="10">
    <location>
        <position position="378"/>
    </location>
</feature>
<dbReference type="OrthoDB" id="5850908at2759"/>
<evidence type="ECO:0000256" key="1">
    <source>
        <dbReference type="ARBA" id="ARBA00012493"/>
    </source>
</evidence>
<dbReference type="Pfam" id="PF17917">
    <property type="entry name" value="RT_RNaseH"/>
    <property type="match status" value="1"/>
</dbReference>
<dbReference type="InterPro" id="IPR012337">
    <property type="entry name" value="RNaseH-like_sf"/>
</dbReference>
<keyword evidence="5" id="KW-0255">Endonuclease</keyword>
<dbReference type="InterPro" id="IPR041588">
    <property type="entry name" value="Integrase_H2C2"/>
</dbReference>
<keyword evidence="6" id="KW-0378">Hydrolase</keyword>
<dbReference type="FunFam" id="1.10.340.70:FF:000003">
    <property type="entry name" value="Protein CBG25708"/>
    <property type="match status" value="1"/>
</dbReference>
<dbReference type="Gene3D" id="3.30.70.270">
    <property type="match status" value="1"/>
</dbReference>
<feature type="domain" description="Integrase zinc-binding" evidence="9">
    <location>
        <begin position="269"/>
        <end position="321"/>
    </location>
</feature>
<dbReference type="GO" id="GO:0004519">
    <property type="term" value="F:endonuclease activity"/>
    <property type="evidence" value="ECO:0007669"/>
    <property type="project" value="UniProtKB-KW"/>
</dbReference>
<dbReference type="SUPFAM" id="SSF53098">
    <property type="entry name" value="Ribonuclease H-like"/>
    <property type="match status" value="1"/>
</dbReference>
<keyword evidence="3" id="KW-0548">Nucleotidyltransferase</keyword>
<dbReference type="Gene3D" id="1.10.340.70">
    <property type="match status" value="1"/>
</dbReference>
<organism evidence="10 11">
    <name type="scientific">Teladorsagia circumcincta</name>
    <name type="common">Brown stomach worm</name>
    <name type="synonym">Ostertagia circumcincta</name>
    <dbReference type="NCBI Taxonomy" id="45464"/>
    <lineage>
        <taxon>Eukaryota</taxon>
        <taxon>Metazoa</taxon>
        <taxon>Ecdysozoa</taxon>
        <taxon>Nematoda</taxon>
        <taxon>Chromadorea</taxon>
        <taxon>Rhabditida</taxon>
        <taxon>Rhabditina</taxon>
        <taxon>Rhabditomorpha</taxon>
        <taxon>Strongyloidea</taxon>
        <taxon>Trichostrongylidae</taxon>
        <taxon>Teladorsagia</taxon>
    </lineage>
</organism>
<reference evidence="10 11" key="1">
    <citation type="submission" date="2015-09" db="EMBL/GenBank/DDBJ databases">
        <title>Draft genome of the parasitic nematode Teladorsagia circumcincta isolate WARC Sus (inbred).</title>
        <authorList>
            <person name="Mitreva M."/>
        </authorList>
    </citation>
    <scope>NUCLEOTIDE SEQUENCE [LARGE SCALE GENOMIC DNA]</scope>
    <source>
        <strain evidence="10 11">S</strain>
    </source>
</reference>
<keyword evidence="2" id="KW-0808">Transferase</keyword>
<evidence type="ECO:0000259" key="8">
    <source>
        <dbReference type="Pfam" id="PF17917"/>
    </source>
</evidence>
<dbReference type="InterPro" id="IPR043502">
    <property type="entry name" value="DNA/RNA_pol_sf"/>
</dbReference>
<dbReference type="InterPro" id="IPR036397">
    <property type="entry name" value="RNaseH_sf"/>
</dbReference>
<evidence type="ECO:0000256" key="5">
    <source>
        <dbReference type="ARBA" id="ARBA00022759"/>
    </source>
</evidence>
<feature type="domain" description="Reverse transcriptase RNase H-like" evidence="8">
    <location>
        <begin position="46"/>
        <end position="154"/>
    </location>
</feature>
<evidence type="ECO:0000256" key="2">
    <source>
        <dbReference type="ARBA" id="ARBA00022679"/>
    </source>
</evidence>
<evidence type="ECO:0000313" key="10">
    <source>
        <dbReference type="EMBL" id="PIO53468.1"/>
    </source>
</evidence>
<keyword evidence="7" id="KW-0695">RNA-directed DNA polymerase</keyword>
<keyword evidence="11" id="KW-1185">Reference proteome</keyword>
<name>A0A2G9T6D9_TELCI</name>
<keyword evidence="4" id="KW-0540">Nuclease</keyword>
<dbReference type="SUPFAM" id="SSF56672">
    <property type="entry name" value="DNA/RNA polymerases"/>
    <property type="match status" value="1"/>
</dbReference>
<sequence length="378" mass="42445">MRQLRAPLDALLKKEALFNWNCECDSAFERAKEVLASDLLLTHYNPNLPIVIAADASDYGIGAVISHRYPDGTEKAVYHASRSFTAAEKNYGQIEKEGLALIYAVRKFHRYIYGRHFTLLTDHKPLLAIFGSKKGVPAYSANRLQRWRLTLLAYDFNIEYRSTTSLGQADALSRLISAQSPPEEDVIIAKVARDVSAIFHDNFNRLPVTAKDVARASAEDDCLRQVLDHVVHNNWPKKSTPTVASYAHLRNDLSTQQGCLLFGSRIIISPSLQPTVMRMLHEGHPGMNRMKALARSYVFWTKINDDLEKLVRHCADCQEAAKSPVKNTLCSWSRPDAPWSRIHIDFAGPMDGISYLVVVDAFSKWPEVTPMTSTTSTA</sequence>
<dbReference type="GO" id="GO:0003676">
    <property type="term" value="F:nucleic acid binding"/>
    <property type="evidence" value="ECO:0007669"/>
    <property type="project" value="InterPro"/>
</dbReference>
<gene>
    <name evidence="10" type="ORF">TELCIR_25196</name>
</gene>
<dbReference type="PANTHER" id="PTHR37984">
    <property type="entry name" value="PROTEIN CBG26694"/>
    <property type="match status" value="1"/>
</dbReference>
<dbReference type="GO" id="GO:0003964">
    <property type="term" value="F:RNA-directed DNA polymerase activity"/>
    <property type="evidence" value="ECO:0007669"/>
    <property type="project" value="UniProtKB-KW"/>
</dbReference>
<evidence type="ECO:0000313" key="11">
    <source>
        <dbReference type="Proteomes" id="UP000230423"/>
    </source>
</evidence>
<dbReference type="GO" id="GO:0042575">
    <property type="term" value="C:DNA polymerase complex"/>
    <property type="evidence" value="ECO:0007669"/>
    <property type="project" value="UniProtKB-ARBA"/>
</dbReference>
<dbReference type="Pfam" id="PF17921">
    <property type="entry name" value="Integrase_H2C2"/>
    <property type="match status" value="1"/>
</dbReference>
<dbReference type="EC" id="2.7.7.49" evidence="1"/>
<dbReference type="InterPro" id="IPR043128">
    <property type="entry name" value="Rev_trsase/Diguanyl_cyclase"/>
</dbReference>
<dbReference type="Proteomes" id="UP000230423">
    <property type="component" value="Unassembled WGS sequence"/>
</dbReference>
<accession>A0A2G9T6D9</accession>
<dbReference type="GO" id="GO:0016787">
    <property type="term" value="F:hydrolase activity"/>
    <property type="evidence" value="ECO:0007669"/>
    <property type="project" value="UniProtKB-KW"/>
</dbReference>
<evidence type="ECO:0000256" key="6">
    <source>
        <dbReference type="ARBA" id="ARBA00022801"/>
    </source>
</evidence>
<dbReference type="Gene3D" id="3.30.420.10">
    <property type="entry name" value="Ribonuclease H-like superfamily/Ribonuclease H"/>
    <property type="match status" value="1"/>
</dbReference>
<evidence type="ECO:0000259" key="9">
    <source>
        <dbReference type="Pfam" id="PF17921"/>
    </source>
</evidence>
<dbReference type="EMBL" id="KZ412398">
    <property type="protein sequence ID" value="PIO53468.1"/>
    <property type="molecule type" value="Genomic_DNA"/>
</dbReference>
<evidence type="ECO:0000256" key="7">
    <source>
        <dbReference type="ARBA" id="ARBA00022918"/>
    </source>
</evidence>
<evidence type="ECO:0000256" key="3">
    <source>
        <dbReference type="ARBA" id="ARBA00022695"/>
    </source>
</evidence>
<dbReference type="AlphaFoldDB" id="A0A2G9T6D9"/>
<dbReference type="PANTHER" id="PTHR37984:SF5">
    <property type="entry name" value="PROTEIN NYNRIN-LIKE"/>
    <property type="match status" value="1"/>
</dbReference>
<dbReference type="InterPro" id="IPR050951">
    <property type="entry name" value="Retrovirus_Pol_polyprotein"/>
</dbReference>
<proteinExistence type="predicted"/>
<dbReference type="InterPro" id="IPR041373">
    <property type="entry name" value="RT_RNaseH"/>
</dbReference>
<protein>
    <recommendedName>
        <fullName evidence="1">RNA-directed DNA polymerase</fullName>
        <ecNumber evidence="1">2.7.7.49</ecNumber>
    </recommendedName>
</protein>
<evidence type="ECO:0000256" key="4">
    <source>
        <dbReference type="ARBA" id="ARBA00022722"/>
    </source>
</evidence>
<dbReference type="CDD" id="cd09274">
    <property type="entry name" value="RNase_HI_RT_Ty3"/>
    <property type="match status" value="1"/>
</dbReference>